<dbReference type="InParanoid" id="L8G6W8"/>
<evidence type="ECO:0000313" key="3">
    <source>
        <dbReference type="Proteomes" id="UP000011064"/>
    </source>
</evidence>
<feature type="region of interest" description="Disordered" evidence="1">
    <location>
        <begin position="711"/>
        <end position="747"/>
    </location>
</feature>
<feature type="region of interest" description="Disordered" evidence="1">
    <location>
        <begin position="614"/>
        <end position="641"/>
    </location>
</feature>
<accession>L8G6W8</accession>
<feature type="compositionally biased region" description="Polar residues" evidence="1">
    <location>
        <begin position="1"/>
        <end position="13"/>
    </location>
</feature>
<organism evidence="2 3">
    <name type="scientific">Pseudogymnoascus destructans (strain ATCC MYA-4855 / 20631-21)</name>
    <name type="common">Bat white-nose syndrome fungus</name>
    <name type="synonym">Geomyces destructans</name>
    <dbReference type="NCBI Taxonomy" id="658429"/>
    <lineage>
        <taxon>Eukaryota</taxon>
        <taxon>Fungi</taxon>
        <taxon>Dikarya</taxon>
        <taxon>Ascomycota</taxon>
        <taxon>Pezizomycotina</taxon>
        <taxon>Leotiomycetes</taxon>
        <taxon>Thelebolales</taxon>
        <taxon>Thelebolaceae</taxon>
        <taxon>Pseudogymnoascus</taxon>
    </lineage>
</organism>
<feature type="region of interest" description="Disordered" evidence="1">
    <location>
        <begin position="665"/>
        <end position="693"/>
    </location>
</feature>
<feature type="region of interest" description="Disordered" evidence="1">
    <location>
        <begin position="362"/>
        <end position="388"/>
    </location>
</feature>
<evidence type="ECO:0000313" key="2">
    <source>
        <dbReference type="EMBL" id="ELR08985.1"/>
    </source>
</evidence>
<feature type="region of interest" description="Disordered" evidence="1">
    <location>
        <begin position="476"/>
        <end position="511"/>
    </location>
</feature>
<feature type="compositionally biased region" description="Basic and acidic residues" evidence="1">
    <location>
        <begin position="1443"/>
        <end position="1464"/>
    </location>
</feature>
<feature type="compositionally biased region" description="Pro residues" evidence="1">
    <location>
        <begin position="631"/>
        <end position="641"/>
    </location>
</feature>
<evidence type="ECO:0000256" key="1">
    <source>
        <dbReference type="SAM" id="MobiDB-lite"/>
    </source>
</evidence>
<feature type="region of interest" description="Disordered" evidence="1">
    <location>
        <begin position="1"/>
        <end position="223"/>
    </location>
</feature>
<feature type="region of interest" description="Disordered" evidence="1">
    <location>
        <begin position="1017"/>
        <end position="1057"/>
    </location>
</feature>
<dbReference type="HOGENOM" id="CLU_249581_0_0_1"/>
<reference evidence="3" key="1">
    <citation type="submission" date="2010-09" db="EMBL/GenBank/DDBJ databases">
        <title>The genome sequence of Geomyces destructans 20631-21.</title>
        <authorList>
            <consortium name="The Broad Institute Genome Sequencing Platform"/>
            <person name="Cuomo C.A."/>
            <person name="Blehert D.S."/>
            <person name="Lorch J.M."/>
            <person name="Young S.K."/>
            <person name="Zeng Q."/>
            <person name="Gargeya S."/>
            <person name="Fitzgerald M."/>
            <person name="Haas B."/>
            <person name="Abouelleil A."/>
            <person name="Alvarado L."/>
            <person name="Arachchi H.M."/>
            <person name="Berlin A."/>
            <person name="Brown A."/>
            <person name="Chapman S.B."/>
            <person name="Chen Z."/>
            <person name="Dunbar C."/>
            <person name="Freedman E."/>
            <person name="Gearin G."/>
            <person name="Gellesch M."/>
            <person name="Goldberg J."/>
            <person name="Griggs A."/>
            <person name="Gujja S."/>
            <person name="Heiman D."/>
            <person name="Howarth C."/>
            <person name="Larson L."/>
            <person name="Lui A."/>
            <person name="MacDonald P.J.P."/>
            <person name="Montmayeur A."/>
            <person name="Murphy C."/>
            <person name="Neiman D."/>
            <person name="Pearson M."/>
            <person name="Priest M."/>
            <person name="Roberts A."/>
            <person name="Saif S."/>
            <person name="Shea T."/>
            <person name="Shenoy N."/>
            <person name="Sisk P."/>
            <person name="Stolte C."/>
            <person name="Sykes S."/>
            <person name="Wortman J."/>
            <person name="Nusbaum C."/>
            <person name="Birren B."/>
        </authorList>
    </citation>
    <scope>NUCLEOTIDE SEQUENCE [LARGE SCALE GENOMIC DNA]</scope>
    <source>
        <strain evidence="3">ATCC MYA-4855 / 20631-21</strain>
    </source>
</reference>
<gene>
    <name evidence="2" type="ORF">GMDG_00603</name>
</gene>
<feature type="region of interest" description="Disordered" evidence="1">
    <location>
        <begin position="1143"/>
        <end position="1222"/>
    </location>
</feature>
<feature type="compositionally biased region" description="Basic and acidic residues" evidence="1">
    <location>
        <begin position="615"/>
        <end position="626"/>
    </location>
</feature>
<dbReference type="STRING" id="658429.L8G6W8"/>
<protein>
    <submittedName>
        <fullName evidence="2">Uncharacterized protein</fullName>
    </submittedName>
</protein>
<feature type="compositionally biased region" description="Low complexity" evidence="1">
    <location>
        <begin position="1017"/>
        <end position="1037"/>
    </location>
</feature>
<feature type="region of interest" description="Disordered" evidence="1">
    <location>
        <begin position="568"/>
        <end position="599"/>
    </location>
</feature>
<feature type="compositionally biased region" description="Low complexity" evidence="1">
    <location>
        <begin position="864"/>
        <end position="877"/>
    </location>
</feature>
<feature type="region of interest" description="Disordered" evidence="1">
    <location>
        <begin position="1437"/>
        <end position="1464"/>
    </location>
</feature>
<dbReference type="VEuPathDB" id="FungiDB:GMDG_00603"/>
<feature type="region of interest" description="Disordered" evidence="1">
    <location>
        <begin position="832"/>
        <end position="964"/>
    </location>
</feature>
<name>L8G6W8_PSED2</name>
<feature type="compositionally biased region" description="Basic and acidic residues" evidence="1">
    <location>
        <begin position="839"/>
        <end position="855"/>
    </location>
</feature>
<feature type="compositionally biased region" description="Polar residues" evidence="1">
    <location>
        <begin position="1185"/>
        <end position="1197"/>
    </location>
</feature>
<keyword evidence="3" id="KW-1185">Reference proteome</keyword>
<dbReference type="OrthoDB" id="3439837at2759"/>
<dbReference type="EMBL" id="GL573174">
    <property type="protein sequence ID" value="ELR08985.1"/>
    <property type="molecule type" value="Genomic_DNA"/>
</dbReference>
<proteinExistence type="predicted"/>
<feature type="region of interest" description="Disordered" evidence="1">
    <location>
        <begin position="1350"/>
        <end position="1391"/>
    </location>
</feature>
<feature type="compositionally biased region" description="Pro residues" evidence="1">
    <location>
        <begin position="947"/>
        <end position="959"/>
    </location>
</feature>
<feature type="compositionally biased region" description="Low complexity" evidence="1">
    <location>
        <begin position="711"/>
        <end position="727"/>
    </location>
</feature>
<feature type="compositionally biased region" description="Polar residues" evidence="1">
    <location>
        <begin position="370"/>
        <end position="386"/>
    </location>
</feature>
<feature type="compositionally biased region" description="Polar residues" evidence="1">
    <location>
        <begin position="201"/>
        <end position="212"/>
    </location>
</feature>
<feature type="compositionally biased region" description="Basic and acidic residues" evidence="1">
    <location>
        <begin position="167"/>
        <end position="179"/>
    </location>
</feature>
<sequence>MSSKDNTSPTLTPSHRRVKSHDVRSTTAVECPRPSFPGSVPSNPRVFGLGLGFGSASELGAMAPSQAAPDTSDPRTGDPGEGVIPASPSGWLKALNPPPTMATGAPLPPIQKGVTREDPASLEAAAVPPHPPVPKVATQGPGSAAVRSQDAVASSSSAFLRGPTRTAVREEQDRVDPSTRPRPQLLPGFVSPRRRRDATIRTGTQAGPSSNAGRRPVTPVHQVIPTYDQRREMEDAWLRREELHRREWERQQRQRSEQLGAAHFPAGAARRQPFVVAGPRAPIAPAVAAVAGPAFLGRPRGNSQASAVEQASAFGNVVPGPSHRARFVSVPAGGYGAVDDHQAHIRSPRAAVASYADSPGHGPFLGASRVESQGALTEHPSPSTPEGMTREMYEMMCAFSEDVRQEHEEDVEEDDEGAAAADAAAASFRMPMPGINQHGHLELPRGLTRGEFEAEQSQLLADAAAFSELVSAEEEEVAGAASEAEDRRRDAVRHRQPRVSSPGAASASTYYGTGTLDAETWQQAEDELWDVLNRRRVPSYDERGALVFPISPTAAEVARERAAIFKRARRQAEETKGASQGAGWGGEGPMDRNPQIPFGIPEDLYDQACAFSEQVRQEEAERERAEGQPGPSHPSPLPAPLACPGLIQWGVTEEGLIEAWRTHVAQKPAESHGPPAPSGLEQHGAQPPVHHRDPFDERDVAAFSRSTAAAARSAFKGRSARSSARNATRGSYHPAEISTGSPRPRGRGVVVGEYVAPPEQTPLPARRRAMRTPSPSVYSRTSGFGTVQAAVQRPVIGGVSGSDRGDVFGSPTAMLAPVFSGIQRRNLASFSEQVNSGSDRGDEASSREGQEEGGVRGKMVVRNGSAARASSSSLSDGGSHGPRWVYESPSIGKMDSGPTRDKGKRKATASEVAAQVAEEKLLLGTSASPAASEREREGEAGHGTTWPAPPFFPPPPPPSSAAAPTAVPLLASAHRTLDLDEGFEYDAGIEPAKSTRRKKVTGGLRGLARGLKDALKSSSRKATAAARPPPEQAAAVATPRPEIVDGEANQSTATGLSVGGRPRLFASFAGRFTPRPGSSASAHRAPFVKVGGTGSLGSRRWPARRSSLARAFSIPNLRSPSLTADTLNKPLPQTPLFVVRETTSVDEASSPDIGASVESVGLRPSTATEGQSLRRGRNVSFADQPPSTTRWLRSSGSAPEIVPRGEEQEVEPSPVRAQQQQQQRVLELEAALQLAESNAAAAEARASAAEAQLARAHAELDVYVAEATVHQRALTAARVEFQLQLDLARRETERHAAETGRQHAHHLDYLRVLAEGHLAERQGLESQIAMLYSAVGGLQTQLLYAGAGPLQQQGGARGARQSLQFPAAPAAQQEEGAAANEPPQQQPPSAEFVYLGPRHRFGSRLSEPGLFQILPHPIPLPPQQPPFAPSESVRLANRAGRLAAERGGPEYRQRIRRRQDPDSD</sequence>
<dbReference type="Proteomes" id="UP000011064">
    <property type="component" value="Unassembled WGS sequence"/>
</dbReference>